<dbReference type="PANTHER" id="PTHR30349">
    <property type="entry name" value="PHAGE INTEGRASE-RELATED"/>
    <property type="match status" value="1"/>
</dbReference>
<dbReference type="AlphaFoldDB" id="A0A543IY87"/>
<keyword evidence="4" id="KW-0233">DNA recombination</keyword>
<keyword evidence="3 5" id="KW-0238">DNA-binding</keyword>
<dbReference type="GO" id="GO:0006310">
    <property type="term" value="P:DNA recombination"/>
    <property type="evidence" value="ECO:0007669"/>
    <property type="project" value="UniProtKB-KW"/>
</dbReference>
<proteinExistence type="inferred from homology"/>
<evidence type="ECO:0000256" key="6">
    <source>
        <dbReference type="SAM" id="MobiDB-lite"/>
    </source>
</evidence>
<dbReference type="PROSITE" id="PS51898">
    <property type="entry name" value="TYR_RECOMBINASE"/>
    <property type="match status" value="1"/>
</dbReference>
<reference evidence="9 10" key="1">
    <citation type="submission" date="2019-06" db="EMBL/GenBank/DDBJ databases">
        <title>Sequencing the genomes of 1000 actinobacteria strains.</title>
        <authorList>
            <person name="Klenk H.-P."/>
        </authorList>
    </citation>
    <scope>NUCLEOTIDE SEQUENCE [LARGE SCALE GENOMIC DNA]</scope>
    <source>
        <strain evidence="9 10">DSM 43186</strain>
    </source>
</reference>
<dbReference type="OrthoDB" id="4137935at2"/>
<dbReference type="Proteomes" id="UP000319213">
    <property type="component" value="Unassembled WGS sequence"/>
</dbReference>
<sequence length="350" mass="38105">MTSVEPDRTQTPPTGALVPVATPLRGRPPARTAQELADLMRGLGLPQHVLVRTAAWLSSDRRRSPRTHDAYARDLSWWLAYLAARGVDPLTVPATEADLYAGALRAAGLADATRARRISAASSWSRYLARHGDATDPFAGMDRPKAPKHSTTRGLSRDELARMLDHARRHESARTYAILAVLVVTACRASSLIGADLSGYGSDRGHRTLDAPVKGGHTKRWVLPPFACEALDAYLAERGTAPGPLFVTSTGRRLTQPYLHEMINRVARAAGVPFPISLHSIRHSVITDLLSDGTPLHIVQDLAGHADPRTTRRYDRAAGALDRSPAYHLGSRFESALARLDQDRADRAEP</sequence>
<dbReference type="InterPro" id="IPR010998">
    <property type="entry name" value="Integrase_recombinase_N"/>
</dbReference>
<dbReference type="PANTHER" id="PTHR30349:SF41">
    <property type="entry name" value="INTEGRASE_RECOMBINASE PROTEIN MJ0367-RELATED"/>
    <property type="match status" value="1"/>
</dbReference>
<dbReference type="PROSITE" id="PS51900">
    <property type="entry name" value="CB"/>
    <property type="match status" value="1"/>
</dbReference>
<dbReference type="EMBL" id="VFPQ01000001">
    <property type="protein sequence ID" value="TQM75538.1"/>
    <property type="molecule type" value="Genomic_DNA"/>
</dbReference>
<dbReference type="GO" id="GO:0015074">
    <property type="term" value="P:DNA integration"/>
    <property type="evidence" value="ECO:0007669"/>
    <property type="project" value="UniProtKB-KW"/>
</dbReference>
<keyword evidence="2" id="KW-0229">DNA integration</keyword>
<dbReference type="InterPro" id="IPR044068">
    <property type="entry name" value="CB"/>
</dbReference>
<dbReference type="InterPro" id="IPR050090">
    <property type="entry name" value="Tyrosine_recombinase_XerCD"/>
</dbReference>
<name>A0A543IY87_9ACTN</name>
<dbReference type="SUPFAM" id="SSF56349">
    <property type="entry name" value="DNA breaking-rejoining enzymes"/>
    <property type="match status" value="1"/>
</dbReference>
<feature type="domain" description="Core-binding (CB)" evidence="8">
    <location>
        <begin position="44"/>
        <end position="129"/>
    </location>
</feature>
<dbReference type="Gene3D" id="1.10.150.130">
    <property type="match status" value="1"/>
</dbReference>
<evidence type="ECO:0000256" key="1">
    <source>
        <dbReference type="ARBA" id="ARBA00008857"/>
    </source>
</evidence>
<organism evidence="9 10">
    <name type="scientific">Thermopolyspora flexuosa</name>
    <dbReference type="NCBI Taxonomy" id="103836"/>
    <lineage>
        <taxon>Bacteria</taxon>
        <taxon>Bacillati</taxon>
        <taxon>Actinomycetota</taxon>
        <taxon>Actinomycetes</taxon>
        <taxon>Streptosporangiales</taxon>
        <taxon>Streptosporangiaceae</taxon>
        <taxon>Thermopolyspora</taxon>
    </lineage>
</organism>
<dbReference type="InterPro" id="IPR011010">
    <property type="entry name" value="DNA_brk_join_enz"/>
</dbReference>
<dbReference type="InterPro" id="IPR004107">
    <property type="entry name" value="Integrase_SAM-like_N"/>
</dbReference>
<dbReference type="GO" id="GO:0003677">
    <property type="term" value="F:DNA binding"/>
    <property type="evidence" value="ECO:0007669"/>
    <property type="project" value="UniProtKB-UniRule"/>
</dbReference>
<evidence type="ECO:0000259" key="8">
    <source>
        <dbReference type="PROSITE" id="PS51900"/>
    </source>
</evidence>
<feature type="domain" description="Tyr recombinase" evidence="7">
    <location>
        <begin position="150"/>
        <end position="327"/>
    </location>
</feature>
<comment type="similarity">
    <text evidence="1">Belongs to the 'phage' integrase family.</text>
</comment>
<protein>
    <submittedName>
        <fullName evidence="9">Site-specific recombinase XerD</fullName>
    </submittedName>
</protein>
<dbReference type="InterPro" id="IPR002104">
    <property type="entry name" value="Integrase_catalytic"/>
</dbReference>
<evidence type="ECO:0000313" key="9">
    <source>
        <dbReference type="EMBL" id="TQM75538.1"/>
    </source>
</evidence>
<dbReference type="Gene3D" id="1.10.443.10">
    <property type="entry name" value="Intergrase catalytic core"/>
    <property type="match status" value="1"/>
</dbReference>
<dbReference type="Pfam" id="PF00589">
    <property type="entry name" value="Phage_integrase"/>
    <property type="match status" value="1"/>
</dbReference>
<dbReference type="RefSeq" id="WP_142259540.1">
    <property type="nucleotide sequence ID" value="NZ_BMPV01000001.1"/>
</dbReference>
<evidence type="ECO:0000256" key="5">
    <source>
        <dbReference type="PROSITE-ProRule" id="PRU01248"/>
    </source>
</evidence>
<evidence type="ECO:0000313" key="10">
    <source>
        <dbReference type="Proteomes" id="UP000319213"/>
    </source>
</evidence>
<comment type="caution">
    <text evidence="9">The sequence shown here is derived from an EMBL/GenBank/DDBJ whole genome shotgun (WGS) entry which is preliminary data.</text>
</comment>
<keyword evidence="10" id="KW-1185">Reference proteome</keyword>
<accession>A0A543IY87</accession>
<gene>
    <name evidence="9" type="ORF">FHX40_2249</name>
</gene>
<dbReference type="InterPro" id="IPR013762">
    <property type="entry name" value="Integrase-like_cat_sf"/>
</dbReference>
<dbReference type="Pfam" id="PF02899">
    <property type="entry name" value="Phage_int_SAM_1"/>
    <property type="match status" value="1"/>
</dbReference>
<evidence type="ECO:0000256" key="4">
    <source>
        <dbReference type="ARBA" id="ARBA00023172"/>
    </source>
</evidence>
<evidence type="ECO:0000256" key="3">
    <source>
        <dbReference type="ARBA" id="ARBA00023125"/>
    </source>
</evidence>
<evidence type="ECO:0000256" key="2">
    <source>
        <dbReference type="ARBA" id="ARBA00022908"/>
    </source>
</evidence>
<feature type="region of interest" description="Disordered" evidence="6">
    <location>
        <begin position="1"/>
        <end position="28"/>
    </location>
</feature>
<evidence type="ECO:0000259" key="7">
    <source>
        <dbReference type="PROSITE" id="PS51898"/>
    </source>
</evidence>